<dbReference type="InterPro" id="IPR037914">
    <property type="entry name" value="SpoVT-AbrB_sf"/>
</dbReference>
<evidence type="ECO:0000256" key="1">
    <source>
        <dbReference type="PROSITE-ProRule" id="PRU01076"/>
    </source>
</evidence>
<dbReference type="RefSeq" id="WP_101356169.1">
    <property type="nucleotide sequence ID" value="NZ_PIQO01000023.1"/>
</dbReference>
<dbReference type="GO" id="GO:0003677">
    <property type="term" value="F:DNA binding"/>
    <property type="evidence" value="ECO:0007669"/>
    <property type="project" value="UniProtKB-UniRule"/>
</dbReference>
<organism evidence="3 4">
    <name type="scientific">Heyndrickxia camelliae</name>
    <dbReference type="NCBI Taxonomy" id="1707093"/>
    <lineage>
        <taxon>Bacteria</taxon>
        <taxon>Bacillati</taxon>
        <taxon>Bacillota</taxon>
        <taxon>Bacilli</taxon>
        <taxon>Bacillales</taxon>
        <taxon>Bacillaceae</taxon>
        <taxon>Heyndrickxia</taxon>
    </lineage>
</organism>
<feature type="domain" description="SpoVT-AbrB" evidence="2">
    <location>
        <begin position="5"/>
        <end position="50"/>
    </location>
</feature>
<dbReference type="EMBL" id="PIQO01000023">
    <property type="protein sequence ID" value="PKR83024.1"/>
    <property type="molecule type" value="Genomic_DNA"/>
</dbReference>
<dbReference type="AlphaFoldDB" id="A0A2N3LEP3"/>
<protein>
    <recommendedName>
        <fullName evidence="2">SpoVT-AbrB domain-containing protein</fullName>
    </recommendedName>
</protein>
<comment type="caution">
    <text evidence="3">The sequence shown here is derived from an EMBL/GenBank/DDBJ whole genome shotgun (WGS) entry which is preliminary data.</text>
</comment>
<dbReference type="Gene3D" id="2.10.260.10">
    <property type="match status" value="1"/>
</dbReference>
<gene>
    <name evidence="3" type="ORF">CWO92_21020</name>
</gene>
<dbReference type="InterPro" id="IPR052731">
    <property type="entry name" value="B_subtilis_Trans_State_Reg"/>
</dbReference>
<dbReference type="NCBIfam" id="TIGR01439">
    <property type="entry name" value="lp_hng_hel_AbrB"/>
    <property type="match status" value="1"/>
</dbReference>
<dbReference type="OrthoDB" id="9782993at2"/>
<sequence>MRATGVTRKVDPLGRIVLPSELRKVYEINENDKLEIFTNEDTIILRKFRKEQACIFTGDILPNNFHFSRGKIVINQEIAKELLLELKSHFNKEN</sequence>
<dbReference type="Proteomes" id="UP000233440">
    <property type="component" value="Unassembled WGS sequence"/>
</dbReference>
<dbReference type="PANTHER" id="PTHR36432:SF4">
    <property type="entry name" value="TRANSITION STATE REGULATOR ABH-RELATED"/>
    <property type="match status" value="1"/>
</dbReference>
<dbReference type="SUPFAM" id="SSF89447">
    <property type="entry name" value="AbrB/MazE/MraZ-like"/>
    <property type="match status" value="1"/>
</dbReference>
<keyword evidence="1" id="KW-0238">DNA-binding</keyword>
<dbReference type="Pfam" id="PF04014">
    <property type="entry name" value="MazE_antitoxin"/>
    <property type="match status" value="1"/>
</dbReference>
<proteinExistence type="predicted"/>
<dbReference type="PROSITE" id="PS51740">
    <property type="entry name" value="SPOVT_ABRB"/>
    <property type="match status" value="1"/>
</dbReference>
<evidence type="ECO:0000313" key="4">
    <source>
        <dbReference type="Proteomes" id="UP000233440"/>
    </source>
</evidence>
<evidence type="ECO:0000313" key="3">
    <source>
        <dbReference type="EMBL" id="PKR83024.1"/>
    </source>
</evidence>
<keyword evidence="4" id="KW-1185">Reference proteome</keyword>
<dbReference type="SMART" id="SM00966">
    <property type="entry name" value="SpoVT_AbrB"/>
    <property type="match status" value="1"/>
</dbReference>
<name>A0A2N3LEP3_9BACI</name>
<evidence type="ECO:0000259" key="2">
    <source>
        <dbReference type="PROSITE" id="PS51740"/>
    </source>
</evidence>
<dbReference type="InterPro" id="IPR007159">
    <property type="entry name" value="SpoVT-AbrB_dom"/>
</dbReference>
<dbReference type="PANTHER" id="PTHR36432">
    <property type="match status" value="1"/>
</dbReference>
<reference evidence="3 4" key="1">
    <citation type="submission" date="2017-11" db="EMBL/GenBank/DDBJ databases">
        <title>Bacillus camelliae sp. nov., isolated from pu'er tea.</title>
        <authorList>
            <person name="Niu L."/>
        </authorList>
    </citation>
    <scope>NUCLEOTIDE SEQUENCE [LARGE SCALE GENOMIC DNA]</scope>
    <source>
        <strain evidence="3 4">7578-1</strain>
    </source>
</reference>
<accession>A0A2N3LEP3</accession>